<dbReference type="AlphaFoldDB" id="A0A6B0GF43"/>
<organism evidence="3 4">
    <name type="scientific">Halomarina oriensis</name>
    <dbReference type="NCBI Taxonomy" id="671145"/>
    <lineage>
        <taxon>Archaea</taxon>
        <taxon>Methanobacteriati</taxon>
        <taxon>Methanobacteriota</taxon>
        <taxon>Stenosarchaea group</taxon>
        <taxon>Halobacteria</taxon>
        <taxon>Halobacteriales</taxon>
        <taxon>Natronomonadaceae</taxon>
        <taxon>Halomarina</taxon>
    </lineage>
</organism>
<dbReference type="InterPro" id="IPR007527">
    <property type="entry name" value="Znf_SWIM"/>
</dbReference>
<comment type="caution">
    <text evidence="3">The sequence shown here is derived from an EMBL/GenBank/DDBJ whole genome shotgun (WGS) entry which is preliminary data.</text>
</comment>
<evidence type="ECO:0000259" key="2">
    <source>
        <dbReference type="PROSITE" id="PS50966"/>
    </source>
</evidence>
<dbReference type="Proteomes" id="UP000451471">
    <property type="component" value="Unassembled WGS sequence"/>
</dbReference>
<proteinExistence type="predicted"/>
<evidence type="ECO:0000256" key="1">
    <source>
        <dbReference type="PROSITE-ProRule" id="PRU00325"/>
    </source>
</evidence>
<dbReference type="GO" id="GO:0008270">
    <property type="term" value="F:zinc ion binding"/>
    <property type="evidence" value="ECO:0007669"/>
    <property type="project" value="UniProtKB-KW"/>
</dbReference>
<keyword evidence="1" id="KW-0862">Zinc</keyword>
<evidence type="ECO:0000313" key="3">
    <source>
        <dbReference type="EMBL" id="MWG33120.1"/>
    </source>
</evidence>
<evidence type="ECO:0000313" key="4">
    <source>
        <dbReference type="Proteomes" id="UP000451471"/>
    </source>
</evidence>
<name>A0A6B0GF43_9EURY</name>
<keyword evidence="1" id="KW-0863">Zinc-finger</keyword>
<dbReference type="OrthoDB" id="142306at2157"/>
<dbReference type="PROSITE" id="PS50966">
    <property type="entry name" value="ZF_SWIM"/>
    <property type="match status" value="1"/>
</dbReference>
<accession>A0A6B0GF43</accession>
<sequence>MQSDIATLGAELFTNFDYAASDADDRRTWRARTQSMLVLPETDTEGDATGLYHVFSQSGSNYLADPELDSCTCPDMAHNDPENGCKHIRRVSLAIDETSLPARTESTDDYWTEFDATTTNIAEQIENLNERIQQLGTLLDAGLVAKAELADE</sequence>
<dbReference type="RefSeq" id="WP_158202854.1">
    <property type="nucleotide sequence ID" value="NZ_WSZK01000004.1"/>
</dbReference>
<dbReference type="EMBL" id="WSZK01000004">
    <property type="protein sequence ID" value="MWG33120.1"/>
    <property type="molecule type" value="Genomic_DNA"/>
</dbReference>
<feature type="domain" description="SWIM-type" evidence="2">
    <location>
        <begin position="52"/>
        <end position="96"/>
    </location>
</feature>
<protein>
    <recommendedName>
        <fullName evidence="2">SWIM-type domain-containing protein</fullName>
    </recommendedName>
</protein>
<keyword evidence="1" id="KW-0479">Metal-binding</keyword>
<gene>
    <name evidence="3" type="ORF">GQS65_01220</name>
</gene>
<keyword evidence="4" id="KW-1185">Reference proteome</keyword>
<reference evidence="3 4" key="1">
    <citation type="submission" date="2019-12" db="EMBL/GenBank/DDBJ databases">
        <title>Halocatena pleomorpha gen. nov. sp. nov., an extremely halophilic archaeon of family Halobacteriaceae isolated from saltpan soil.</title>
        <authorList>
            <person name="Pal Y."/>
            <person name="Verma A."/>
            <person name="Krishnamurthi S."/>
            <person name="Kumar P."/>
        </authorList>
    </citation>
    <scope>NUCLEOTIDE SEQUENCE [LARGE SCALE GENOMIC DNA]</scope>
    <source>
        <strain evidence="3 4">JCM 16495</strain>
    </source>
</reference>